<dbReference type="Proteomes" id="UP001331761">
    <property type="component" value="Unassembled WGS sequence"/>
</dbReference>
<keyword evidence="3" id="KW-1185">Reference proteome</keyword>
<accession>A0AAN8IQM0</accession>
<name>A0AAN8IQM0_TRICO</name>
<keyword evidence="1" id="KW-1133">Transmembrane helix</keyword>
<evidence type="ECO:0000256" key="1">
    <source>
        <dbReference type="SAM" id="Phobius"/>
    </source>
</evidence>
<proteinExistence type="predicted"/>
<dbReference type="AlphaFoldDB" id="A0AAN8IQM0"/>
<protein>
    <submittedName>
        <fullName evidence="2">Uncharacterized protein</fullName>
    </submittedName>
</protein>
<reference evidence="2 3" key="1">
    <citation type="submission" date="2019-10" db="EMBL/GenBank/DDBJ databases">
        <title>Assembly and Annotation for the nematode Trichostrongylus colubriformis.</title>
        <authorList>
            <person name="Martin J."/>
        </authorList>
    </citation>
    <scope>NUCLEOTIDE SEQUENCE [LARGE SCALE GENOMIC DNA]</scope>
    <source>
        <strain evidence="2">G859</strain>
        <tissue evidence="2">Whole worm</tissue>
    </source>
</reference>
<evidence type="ECO:0000313" key="2">
    <source>
        <dbReference type="EMBL" id="KAK5982306.1"/>
    </source>
</evidence>
<gene>
    <name evidence="2" type="ORF">GCK32_015245</name>
</gene>
<keyword evidence="1" id="KW-0472">Membrane</keyword>
<dbReference type="EMBL" id="WIXE01005288">
    <property type="protein sequence ID" value="KAK5982306.1"/>
    <property type="molecule type" value="Genomic_DNA"/>
</dbReference>
<feature type="transmembrane region" description="Helical" evidence="1">
    <location>
        <begin position="6"/>
        <end position="34"/>
    </location>
</feature>
<keyword evidence="1" id="KW-0812">Transmembrane</keyword>
<organism evidence="2 3">
    <name type="scientific">Trichostrongylus colubriformis</name>
    <name type="common">Black scour worm</name>
    <dbReference type="NCBI Taxonomy" id="6319"/>
    <lineage>
        <taxon>Eukaryota</taxon>
        <taxon>Metazoa</taxon>
        <taxon>Ecdysozoa</taxon>
        <taxon>Nematoda</taxon>
        <taxon>Chromadorea</taxon>
        <taxon>Rhabditida</taxon>
        <taxon>Rhabditina</taxon>
        <taxon>Rhabditomorpha</taxon>
        <taxon>Strongyloidea</taxon>
        <taxon>Trichostrongylidae</taxon>
        <taxon>Trichostrongylus</taxon>
    </lineage>
</organism>
<evidence type="ECO:0000313" key="3">
    <source>
        <dbReference type="Proteomes" id="UP001331761"/>
    </source>
</evidence>
<comment type="caution">
    <text evidence="2">The sequence shown here is derived from an EMBL/GenBank/DDBJ whole genome shotgun (WGS) entry which is preliminary data.</text>
</comment>
<sequence length="79" mass="9062">MLPGFCMIFVFFFFIVSLILFGVFQTIDCLWYLVRHSNHGKKKLSATPSSSLSGSIPYFLGLVDDIIVEWKQLIENVDK</sequence>